<comment type="subcellular location">
    <subcellularLocation>
        <location evidence="1">Cell membrane</location>
        <topology evidence="1">Multi-pass membrane protein</topology>
    </subcellularLocation>
</comment>
<feature type="transmembrane region" description="Helical" evidence="8">
    <location>
        <begin position="55"/>
        <end position="76"/>
    </location>
</feature>
<gene>
    <name evidence="9" type="ORF">CLV83_0497</name>
</gene>
<evidence type="ECO:0000256" key="3">
    <source>
        <dbReference type="ARBA" id="ARBA00022448"/>
    </source>
</evidence>
<reference evidence="9 10" key="1">
    <citation type="submission" date="2019-03" db="EMBL/GenBank/DDBJ databases">
        <title>Genomic Encyclopedia of Archaeal and Bacterial Type Strains, Phase II (KMG-II): from individual species to whole genera.</title>
        <authorList>
            <person name="Goeker M."/>
        </authorList>
    </citation>
    <scope>NUCLEOTIDE SEQUENCE [LARGE SCALE GENOMIC DNA]</scope>
    <source>
        <strain evidence="9 10">DSM 27697</strain>
    </source>
</reference>
<dbReference type="PANTHER" id="PTHR30472:SF37">
    <property type="entry name" value="FE(3+) DICITRATE TRANSPORT SYSTEM PERMEASE PROTEIN FECD-RELATED"/>
    <property type="match status" value="1"/>
</dbReference>
<keyword evidence="10" id="KW-1185">Reference proteome</keyword>
<keyword evidence="3" id="KW-0813">Transport</keyword>
<dbReference type="OrthoDB" id="9811721at2"/>
<feature type="transmembrane region" description="Helical" evidence="8">
    <location>
        <begin position="443"/>
        <end position="460"/>
    </location>
</feature>
<feature type="transmembrane region" description="Helical" evidence="8">
    <location>
        <begin position="416"/>
        <end position="437"/>
    </location>
</feature>
<dbReference type="InterPro" id="IPR000522">
    <property type="entry name" value="ABC_transptr_permease_BtuC"/>
</dbReference>
<protein>
    <submittedName>
        <fullName evidence="9">Iron complex transport system permease protein</fullName>
    </submittedName>
</protein>
<feature type="transmembrane region" description="Helical" evidence="8">
    <location>
        <begin position="88"/>
        <end position="111"/>
    </location>
</feature>
<dbReference type="Gene3D" id="1.10.3470.10">
    <property type="entry name" value="ABC transporter involved in vitamin B12 uptake, BtuC"/>
    <property type="match status" value="2"/>
</dbReference>
<feature type="transmembrane region" description="Helical" evidence="8">
    <location>
        <begin position="560"/>
        <end position="590"/>
    </location>
</feature>
<feature type="transmembrane region" description="Helical" evidence="8">
    <location>
        <begin position="629"/>
        <end position="647"/>
    </location>
</feature>
<dbReference type="PANTHER" id="PTHR30472">
    <property type="entry name" value="FERRIC ENTEROBACTIN TRANSPORT SYSTEM PERMEASE PROTEIN"/>
    <property type="match status" value="1"/>
</dbReference>
<keyword evidence="6 8" id="KW-1133">Transmembrane helix</keyword>
<sequence>MNCSLTRALFLPCALILAALLHLWLGSEISAGQQVNLLFGAKAETPQDFQFLQSALPRLCMALIIGATLGLAGSLLQQLTQNRLLSPMTLGTSSGAWLSLLILTLLAPQFASEHRDLAALIGAGTTTVIVFLLAGRLGFSGLPIVLSGMAINLLFAAIAAALILLNDQYAQPLFVWSSGDLAQVSWDKVIWLLPRLLWPLPLLFLAPRVLTLLRLGEQGARARGMNLLPIFALFLLLALWYSAVAVAAAGIVGFIGLLTPNLARIAGMRRAGSELAMSPLLGALLLTATDSLAMFASQGGILVPSGATAALIGAPMLVWLLRKGEGGQIEEKPWSIQREPGRFTLPLLILFGLVSGAGAIFLDHLQDGWMLAVPEPIIWQLRWPGILTALSAGTGLAVAGVILQRLIRNPLASPDILGISAGATLAIIIGAVSGQVINSPSMIANALAGSLGVLALLLLLNARQQFSPGRLAMIGISLAALMEACLQLVMTQGGDRAFALLSWMQGATYLVTGDKALMLFIGCMFCLGITLFGERALTLLSISETVARGRGLATGAARTALLAVVGLVCALVTALVGPIAFIGLLAPHLASLLGARGVRQHLLYAALIGSGVMLLSEALSRTLIPPSTLPVGSLTSIIGGSYFVYLLSRRRFASA</sequence>
<proteinExistence type="inferred from homology"/>
<dbReference type="EMBL" id="SMFU01000007">
    <property type="protein sequence ID" value="TCK08418.1"/>
    <property type="molecule type" value="Genomic_DNA"/>
</dbReference>
<feature type="transmembrane region" description="Helical" evidence="8">
    <location>
        <begin position="301"/>
        <end position="322"/>
    </location>
</feature>
<evidence type="ECO:0000256" key="5">
    <source>
        <dbReference type="ARBA" id="ARBA00022692"/>
    </source>
</evidence>
<evidence type="ECO:0000313" key="10">
    <source>
        <dbReference type="Proteomes" id="UP000294546"/>
    </source>
</evidence>
<keyword evidence="5 8" id="KW-0812">Transmembrane</keyword>
<evidence type="ECO:0000256" key="2">
    <source>
        <dbReference type="ARBA" id="ARBA00007935"/>
    </source>
</evidence>
<keyword evidence="4" id="KW-1003">Cell membrane</keyword>
<name>A0A4R1GK44_9GAMM</name>
<evidence type="ECO:0000256" key="8">
    <source>
        <dbReference type="SAM" id="Phobius"/>
    </source>
</evidence>
<dbReference type="GO" id="GO:0005886">
    <property type="term" value="C:plasma membrane"/>
    <property type="evidence" value="ECO:0007669"/>
    <property type="project" value="UniProtKB-SubCell"/>
</dbReference>
<dbReference type="GO" id="GO:0033214">
    <property type="term" value="P:siderophore-iron import into cell"/>
    <property type="evidence" value="ECO:0007669"/>
    <property type="project" value="TreeGrafter"/>
</dbReference>
<evidence type="ECO:0000256" key="1">
    <source>
        <dbReference type="ARBA" id="ARBA00004651"/>
    </source>
</evidence>
<comment type="similarity">
    <text evidence="2">Belongs to the binding-protein-dependent transport system permease family. FecCD subfamily.</text>
</comment>
<feature type="transmembrane region" description="Helical" evidence="8">
    <location>
        <begin position="117"/>
        <end position="135"/>
    </location>
</feature>
<feature type="transmembrane region" description="Helical" evidence="8">
    <location>
        <begin position="142"/>
        <end position="165"/>
    </location>
</feature>
<accession>A0A4R1GK44</accession>
<dbReference type="NCBIfam" id="NF007866">
    <property type="entry name" value="PRK10577.1-2"/>
    <property type="match status" value="1"/>
</dbReference>
<dbReference type="CDD" id="cd06550">
    <property type="entry name" value="TM_ABC_iron-siderophores_like"/>
    <property type="match status" value="1"/>
</dbReference>
<organism evidence="9 10">
    <name type="scientific">Marinobacterium mangrovicola</name>
    <dbReference type="NCBI Taxonomy" id="1476959"/>
    <lineage>
        <taxon>Bacteria</taxon>
        <taxon>Pseudomonadati</taxon>
        <taxon>Pseudomonadota</taxon>
        <taxon>Gammaproteobacteria</taxon>
        <taxon>Oceanospirillales</taxon>
        <taxon>Oceanospirillaceae</taxon>
        <taxon>Marinobacterium</taxon>
    </lineage>
</organism>
<dbReference type="RefSeq" id="WP_132287024.1">
    <property type="nucleotide sequence ID" value="NZ_SMFU01000007.1"/>
</dbReference>
<feature type="transmembrane region" description="Helical" evidence="8">
    <location>
        <begin position="382"/>
        <end position="404"/>
    </location>
</feature>
<dbReference type="InterPro" id="IPR037294">
    <property type="entry name" value="ABC_BtuC-like"/>
</dbReference>
<dbReference type="AlphaFoldDB" id="A0A4R1GK44"/>
<dbReference type="GO" id="GO:0022857">
    <property type="term" value="F:transmembrane transporter activity"/>
    <property type="evidence" value="ECO:0007669"/>
    <property type="project" value="InterPro"/>
</dbReference>
<dbReference type="SUPFAM" id="SSF81345">
    <property type="entry name" value="ABC transporter involved in vitamin B12 uptake, BtuC"/>
    <property type="match status" value="2"/>
</dbReference>
<evidence type="ECO:0000256" key="4">
    <source>
        <dbReference type="ARBA" id="ARBA00022475"/>
    </source>
</evidence>
<evidence type="ECO:0000256" key="6">
    <source>
        <dbReference type="ARBA" id="ARBA00022989"/>
    </source>
</evidence>
<keyword evidence="7 8" id="KW-0472">Membrane</keyword>
<evidence type="ECO:0000313" key="9">
    <source>
        <dbReference type="EMBL" id="TCK08418.1"/>
    </source>
</evidence>
<comment type="caution">
    <text evidence="9">The sequence shown here is derived from an EMBL/GenBank/DDBJ whole genome shotgun (WGS) entry which is preliminary data.</text>
</comment>
<feature type="transmembrane region" description="Helical" evidence="8">
    <location>
        <begin position="519"/>
        <end position="540"/>
    </location>
</feature>
<dbReference type="Pfam" id="PF01032">
    <property type="entry name" value="FecCD"/>
    <property type="match status" value="2"/>
</dbReference>
<evidence type="ECO:0000256" key="7">
    <source>
        <dbReference type="ARBA" id="ARBA00023136"/>
    </source>
</evidence>
<feature type="transmembrane region" description="Helical" evidence="8">
    <location>
        <begin position="472"/>
        <end position="490"/>
    </location>
</feature>
<feature type="transmembrane region" description="Helical" evidence="8">
    <location>
        <begin position="196"/>
        <end position="213"/>
    </location>
</feature>
<dbReference type="Proteomes" id="UP000294546">
    <property type="component" value="Unassembled WGS sequence"/>
</dbReference>
<feature type="transmembrane region" description="Helical" evidence="8">
    <location>
        <begin position="343"/>
        <end position="362"/>
    </location>
</feature>